<dbReference type="PANTHER" id="PTHR11959">
    <property type="entry name" value="4-HYDROXYPHENYLPYRUVATE DIOXYGENASE"/>
    <property type="match status" value="1"/>
</dbReference>
<evidence type="ECO:0000259" key="6">
    <source>
        <dbReference type="PROSITE" id="PS51819"/>
    </source>
</evidence>
<protein>
    <submittedName>
        <fullName evidence="7">4-hydroxyphenylpyruvate dioxygenase</fullName>
        <ecNumber evidence="7">1.13.11.27</ecNumber>
    </submittedName>
</protein>
<evidence type="ECO:0000256" key="1">
    <source>
        <dbReference type="ARBA" id="ARBA00005877"/>
    </source>
</evidence>
<evidence type="ECO:0000256" key="2">
    <source>
        <dbReference type="ARBA" id="ARBA00022723"/>
    </source>
</evidence>
<evidence type="ECO:0000313" key="7">
    <source>
        <dbReference type="EMBL" id="NNF06475.1"/>
    </source>
</evidence>
<keyword evidence="3" id="KW-0677">Repeat</keyword>
<dbReference type="InterPro" id="IPR005956">
    <property type="entry name" value="4OHPhenylPyrv_dOase"/>
</dbReference>
<dbReference type="PROSITE" id="PS00934">
    <property type="entry name" value="GLYOXALASE_I_1"/>
    <property type="match status" value="1"/>
</dbReference>
<reference evidence="7 8" key="1">
    <citation type="submission" date="2020-03" db="EMBL/GenBank/DDBJ databases">
        <title>Metabolic flexibility allows generalist bacteria to become dominant in a frequently disturbed ecosystem.</title>
        <authorList>
            <person name="Chen Y.-J."/>
            <person name="Leung P.M."/>
            <person name="Bay S.K."/>
            <person name="Hugenholtz P."/>
            <person name="Kessler A.J."/>
            <person name="Shelley G."/>
            <person name="Waite D.W."/>
            <person name="Cook P.L."/>
            <person name="Greening C."/>
        </authorList>
    </citation>
    <scope>NUCLEOTIDE SEQUENCE [LARGE SCALE GENOMIC DNA]</scope>
    <source>
        <strain evidence="7">SS_bin_28</strain>
    </source>
</reference>
<evidence type="ECO:0000256" key="3">
    <source>
        <dbReference type="ARBA" id="ARBA00022737"/>
    </source>
</evidence>
<feature type="binding site" evidence="5">
    <location>
        <position position="170"/>
    </location>
    <ligand>
        <name>Fe cation</name>
        <dbReference type="ChEBI" id="CHEBI:24875"/>
    </ligand>
</feature>
<proteinExistence type="inferred from homology"/>
<dbReference type="Pfam" id="PF13669">
    <property type="entry name" value="Glyoxalase_4"/>
    <property type="match status" value="1"/>
</dbReference>
<sequence length="364" mass="40898">MISQVDELPIKSIHHVEFWVGNAKQAEYFYRNAFGFERIAYSGPETGVRDRASYVLKQGKIRFVFTSPMGPDGEISEHIKRHGDGVRDIAFEVESADKSFKLATERGGVSASEPHEVSDGGGAARMAAIHTYGDTIHSFVEKNGYQGPFLPKFEANVIPGQDVGLLKVDHIVGNVELGKMDEWAKFYEDVFGFYRFKSFDDKDISTEFTALMSKVMSNGSGLIKFPLNEPAPGRKKSQIEEYLDFYTGPGVQHIALLTGDILATVAALRDRGVDFLYVPETYYGEVKERIGQIQEDFGSVQSLGILIDRDEEGYLLQLFTKPVEDRPTLFFEIIQRRGSQSFGKGNFKALFEAIEREQERRGNL</sequence>
<comment type="caution">
    <text evidence="7">The sequence shown here is derived from an EMBL/GenBank/DDBJ whole genome shotgun (WGS) entry which is preliminary data.</text>
</comment>
<dbReference type="GO" id="GO:0004462">
    <property type="term" value="F:lactoylglutathione lyase activity"/>
    <property type="evidence" value="ECO:0007669"/>
    <property type="project" value="InterPro"/>
</dbReference>
<keyword evidence="4 5" id="KW-0408">Iron</keyword>
<dbReference type="InterPro" id="IPR004360">
    <property type="entry name" value="Glyas_Fos-R_dOase_dom"/>
</dbReference>
<feature type="binding site" evidence="5">
    <location>
        <position position="332"/>
    </location>
    <ligand>
        <name>Fe cation</name>
        <dbReference type="ChEBI" id="CHEBI:24875"/>
    </ligand>
</feature>
<dbReference type="InterPro" id="IPR041735">
    <property type="entry name" value="4OHPhenylPyrv_dOase_C"/>
</dbReference>
<comment type="cofactor">
    <cofactor evidence="5">
        <name>Fe cation</name>
        <dbReference type="ChEBI" id="CHEBI:24875"/>
    </cofactor>
    <text evidence="5">Binds 1 Fe cation per subunit.</text>
</comment>
<dbReference type="InterPro" id="IPR029068">
    <property type="entry name" value="Glyas_Bleomycin-R_OHBP_Dase"/>
</dbReference>
<dbReference type="GO" id="GO:0006572">
    <property type="term" value="P:L-tyrosine catabolic process"/>
    <property type="evidence" value="ECO:0007669"/>
    <property type="project" value="TreeGrafter"/>
</dbReference>
<evidence type="ECO:0000256" key="4">
    <source>
        <dbReference type="ARBA" id="ARBA00023004"/>
    </source>
</evidence>
<dbReference type="GO" id="GO:0003868">
    <property type="term" value="F:4-hydroxyphenylpyruvate dioxygenase activity"/>
    <property type="evidence" value="ECO:0007669"/>
    <property type="project" value="UniProtKB-EC"/>
</dbReference>
<evidence type="ECO:0000256" key="5">
    <source>
        <dbReference type="PIRSR" id="PIRSR009283-1"/>
    </source>
</evidence>
<dbReference type="NCBIfam" id="TIGR01263">
    <property type="entry name" value="4HPPD"/>
    <property type="match status" value="1"/>
</dbReference>
<dbReference type="PANTHER" id="PTHR11959:SF1">
    <property type="entry name" value="4-HYDROXYPHENYLPYRUVATE DIOXYGENASE"/>
    <property type="match status" value="1"/>
</dbReference>
<dbReference type="InterPro" id="IPR018146">
    <property type="entry name" value="Glyoxalase_1_CS"/>
</dbReference>
<comment type="similarity">
    <text evidence="1">Belongs to the 4HPPD family.</text>
</comment>
<keyword evidence="2 5" id="KW-0479">Metal-binding</keyword>
<dbReference type="PIRSF" id="PIRSF009283">
    <property type="entry name" value="HPP_dOase"/>
    <property type="match status" value="1"/>
</dbReference>
<dbReference type="CDD" id="cd08342">
    <property type="entry name" value="HPPD_N_like"/>
    <property type="match status" value="1"/>
</dbReference>
<dbReference type="Gene3D" id="3.10.180.10">
    <property type="entry name" value="2,3-Dihydroxybiphenyl 1,2-Dioxygenase, domain 1"/>
    <property type="match status" value="2"/>
</dbReference>
<dbReference type="PROSITE" id="PS51819">
    <property type="entry name" value="VOC"/>
    <property type="match status" value="2"/>
</dbReference>
<gene>
    <name evidence="7" type="primary">hppD</name>
    <name evidence="7" type="ORF">HKN21_06920</name>
</gene>
<feature type="domain" description="VOC" evidence="6">
    <location>
        <begin position="167"/>
        <end position="321"/>
    </location>
</feature>
<keyword evidence="7" id="KW-0560">Oxidoreductase</keyword>
<dbReference type="EMBL" id="JABDJR010000265">
    <property type="protein sequence ID" value="NNF06475.1"/>
    <property type="molecule type" value="Genomic_DNA"/>
</dbReference>
<dbReference type="Pfam" id="PF00903">
    <property type="entry name" value="Glyoxalase"/>
    <property type="match status" value="1"/>
</dbReference>
<name>A0A7Y2E887_UNCEI</name>
<keyword evidence="7" id="KW-0223">Dioxygenase</keyword>
<dbReference type="InterPro" id="IPR037523">
    <property type="entry name" value="VOC_core"/>
</dbReference>
<dbReference type="InterPro" id="IPR041736">
    <property type="entry name" value="4OHPhenylPyrv_dOase_N"/>
</dbReference>
<keyword evidence="7" id="KW-0670">Pyruvate</keyword>
<feature type="domain" description="VOC" evidence="6">
    <location>
        <begin position="12"/>
        <end position="142"/>
    </location>
</feature>
<feature type="binding site" evidence="5">
    <location>
        <position position="253"/>
    </location>
    <ligand>
        <name>Fe cation</name>
        <dbReference type="ChEBI" id="CHEBI:24875"/>
    </ligand>
</feature>
<dbReference type="AlphaFoldDB" id="A0A7Y2E887"/>
<dbReference type="Proteomes" id="UP000547674">
    <property type="component" value="Unassembled WGS sequence"/>
</dbReference>
<dbReference type="GO" id="GO:0046872">
    <property type="term" value="F:metal ion binding"/>
    <property type="evidence" value="ECO:0007669"/>
    <property type="project" value="UniProtKB-KW"/>
</dbReference>
<dbReference type="SUPFAM" id="SSF54593">
    <property type="entry name" value="Glyoxalase/Bleomycin resistance protein/Dihydroxybiphenyl dioxygenase"/>
    <property type="match status" value="1"/>
</dbReference>
<accession>A0A7Y2E887</accession>
<dbReference type="FunFam" id="3.10.180.10:FF:000001">
    <property type="entry name" value="4-hydroxyphenylpyruvate dioxygenase"/>
    <property type="match status" value="1"/>
</dbReference>
<dbReference type="CDD" id="cd07250">
    <property type="entry name" value="HPPD_C_like"/>
    <property type="match status" value="1"/>
</dbReference>
<organism evidence="7 8">
    <name type="scientific">Eiseniibacteriota bacterium</name>
    <dbReference type="NCBI Taxonomy" id="2212470"/>
    <lineage>
        <taxon>Bacteria</taxon>
        <taxon>Candidatus Eiseniibacteriota</taxon>
    </lineage>
</organism>
<evidence type="ECO:0000313" key="8">
    <source>
        <dbReference type="Proteomes" id="UP000547674"/>
    </source>
</evidence>
<dbReference type="EC" id="1.13.11.27" evidence="7"/>